<feature type="transmembrane region" description="Helical" evidence="1">
    <location>
        <begin position="58"/>
        <end position="82"/>
    </location>
</feature>
<evidence type="ECO:0000256" key="1">
    <source>
        <dbReference type="SAM" id="Phobius"/>
    </source>
</evidence>
<keyword evidence="3" id="KW-1185">Reference proteome</keyword>
<reference evidence="2" key="1">
    <citation type="submission" date="2023-07" db="EMBL/GenBank/DDBJ databases">
        <authorList>
            <consortium name="AG Swart"/>
            <person name="Singh M."/>
            <person name="Singh A."/>
            <person name="Seah K."/>
            <person name="Emmerich C."/>
        </authorList>
    </citation>
    <scope>NUCLEOTIDE SEQUENCE</scope>
    <source>
        <strain evidence="2">DP1</strain>
    </source>
</reference>
<accession>A0AAD2D7S9</accession>
<sequence>MKLEISSLTVCLHGISDTFIVHVIPAQKCTRSMVIASPSMIHERVFKNPLSIACKLQLMYLLLTRSLFCLLNIFLKYFLIFLKEALNSTSLLCKQLGFLVWKSDLFVRVFLELGHSSVSLGIIVFICSWMLWETSLLGVLSETFFSSCFCCLSCFRSESVELLIDEFREESSIVDRTLDKPEYEVFLRL</sequence>
<evidence type="ECO:0000313" key="3">
    <source>
        <dbReference type="Proteomes" id="UP001295684"/>
    </source>
</evidence>
<dbReference type="Proteomes" id="UP001295684">
    <property type="component" value="Unassembled WGS sequence"/>
</dbReference>
<protein>
    <submittedName>
        <fullName evidence="2">Uncharacterized protein</fullName>
    </submittedName>
</protein>
<organism evidence="2 3">
    <name type="scientific">Euplotes crassus</name>
    <dbReference type="NCBI Taxonomy" id="5936"/>
    <lineage>
        <taxon>Eukaryota</taxon>
        <taxon>Sar</taxon>
        <taxon>Alveolata</taxon>
        <taxon>Ciliophora</taxon>
        <taxon>Intramacronucleata</taxon>
        <taxon>Spirotrichea</taxon>
        <taxon>Hypotrichia</taxon>
        <taxon>Euplotida</taxon>
        <taxon>Euplotidae</taxon>
        <taxon>Moneuplotes</taxon>
    </lineage>
</organism>
<name>A0AAD2D7S9_EUPCR</name>
<keyword evidence="1" id="KW-0472">Membrane</keyword>
<comment type="caution">
    <text evidence="2">The sequence shown here is derived from an EMBL/GenBank/DDBJ whole genome shotgun (WGS) entry which is preliminary data.</text>
</comment>
<dbReference type="EMBL" id="CAMPGE010024796">
    <property type="protein sequence ID" value="CAI2382613.1"/>
    <property type="molecule type" value="Genomic_DNA"/>
</dbReference>
<keyword evidence="1" id="KW-1133">Transmembrane helix</keyword>
<dbReference type="AlphaFoldDB" id="A0AAD2D7S9"/>
<feature type="transmembrane region" description="Helical" evidence="1">
    <location>
        <begin position="113"/>
        <end position="132"/>
    </location>
</feature>
<gene>
    <name evidence="2" type="ORF">ECRASSUSDP1_LOCUS24091</name>
</gene>
<keyword evidence="1" id="KW-0812">Transmembrane</keyword>
<proteinExistence type="predicted"/>
<evidence type="ECO:0000313" key="2">
    <source>
        <dbReference type="EMBL" id="CAI2382613.1"/>
    </source>
</evidence>